<dbReference type="SUPFAM" id="SSF53137">
    <property type="entry name" value="Translational machinery components"/>
    <property type="match status" value="1"/>
</dbReference>
<keyword evidence="3" id="KW-0687">Ribonucleoprotein</keyword>
<dbReference type="InterPro" id="IPR001971">
    <property type="entry name" value="Ribosomal_uS11"/>
</dbReference>
<feature type="region of interest" description="Disordered" evidence="4">
    <location>
        <begin position="54"/>
        <end position="83"/>
    </location>
</feature>
<comment type="similarity">
    <text evidence="1">Belongs to the universal ribosomal protein uS11 family.</text>
</comment>
<proteinExistence type="inferred from homology"/>
<dbReference type="GO" id="GO:0003735">
    <property type="term" value="F:structural constituent of ribosome"/>
    <property type="evidence" value="ECO:0007669"/>
    <property type="project" value="InterPro"/>
</dbReference>
<dbReference type="Gene3D" id="3.30.420.80">
    <property type="entry name" value="Ribosomal protein S11"/>
    <property type="match status" value="1"/>
</dbReference>
<evidence type="ECO:0000313" key="6">
    <source>
        <dbReference type="Proteomes" id="UP000623129"/>
    </source>
</evidence>
<name>A0A833RAX6_9POAL</name>
<protein>
    <submittedName>
        <fullName evidence="5">Ribosomal protein S11</fullName>
    </submittedName>
</protein>
<accession>A0A833RAX6</accession>
<dbReference type="Proteomes" id="UP000623129">
    <property type="component" value="Unassembled WGS sequence"/>
</dbReference>
<comment type="caution">
    <text evidence="5">The sequence shown here is derived from an EMBL/GenBank/DDBJ whole genome shotgun (WGS) entry which is preliminary data.</text>
</comment>
<gene>
    <name evidence="5" type="ORF">FCM35_KLT02011</name>
</gene>
<dbReference type="GO" id="GO:1990904">
    <property type="term" value="C:ribonucleoprotein complex"/>
    <property type="evidence" value="ECO:0007669"/>
    <property type="project" value="UniProtKB-KW"/>
</dbReference>
<feature type="compositionally biased region" description="Low complexity" evidence="4">
    <location>
        <begin position="66"/>
        <end position="79"/>
    </location>
</feature>
<organism evidence="5 6">
    <name type="scientific">Carex littledalei</name>
    <dbReference type="NCBI Taxonomy" id="544730"/>
    <lineage>
        <taxon>Eukaryota</taxon>
        <taxon>Viridiplantae</taxon>
        <taxon>Streptophyta</taxon>
        <taxon>Embryophyta</taxon>
        <taxon>Tracheophyta</taxon>
        <taxon>Spermatophyta</taxon>
        <taxon>Magnoliopsida</taxon>
        <taxon>Liliopsida</taxon>
        <taxon>Poales</taxon>
        <taxon>Cyperaceae</taxon>
        <taxon>Cyperoideae</taxon>
        <taxon>Cariceae</taxon>
        <taxon>Carex</taxon>
        <taxon>Carex subgen. Euthyceras</taxon>
    </lineage>
</organism>
<dbReference type="GO" id="GO:0006412">
    <property type="term" value="P:translation"/>
    <property type="evidence" value="ECO:0007669"/>
    <property type="project" value="InterPro"/>
</dbReference>
<evidence type="ECO:0000256" key="2">
    <source>
        <dbReference type="ARBA" id="ARBA00022980"/>
    </source>
</evidence>
<dbReference type="HAMAP" id="MF_01310">
    <property type="entry name" value="Ribosomal_uS11"/>
    <property type="match status" value="1"/>
</dbReference>
<dbReference type="AlphaFoldDB" id="A0A833RAX6"/>
<dbReference type="EMBL" id="SWLB01000011">
    <property type="protein sequence ID" value="KAF3332434.1"/>
    <property type="molecule type" value="Genomic_DNA"/>
</dbReference>
<dbReference type="InterPro" id="IPR036967">
    <property type="entry name" value="Ribosomal_uS11_sf"/>
</dbReference>
<dbReference type="GO" id="GO:0005840">
    <property type="term" value="C:ribosome"/>
    <property type="evidence" value="ECO:0007669"/>
    <property type="project" value="UniProtKB-KW"/>
</dbReference>
<dbReference type="PANTHER" id="PTHR11759">
    <property type="entry name" value="40S RIBOSOMAL PROTEIN S14/30S RIBOSOMAL PROTEIN S11"/>
    <property type="match status" value="1"/>
</dbReference>
<dbReference type="OrthoDB" id="1845231at2759"/>
<keyword evidence="6" id="KW-1185">Reference proteome</keyword>
<evidence type="ECO:0000256" key="1">
    <source>
        <dbReference type="ARBA" id="ARBA00006194"/>
    </source>
</evidence>
<evidence type="ECO:0000256" key="3">
    <source>
        <dbReference type="ARBA" id="ARBA00023274"/>
    </source>
</evidence>
<evidence type="ECO:0000313" key="5">
    <source>
        <dbReference type="EMBL" id="KAF3332434.1"/>
    </source>
</evidence>
<dbReference type="Pfam" id="PF00411">
    <property type="entry name" value="Ribosomal_S11"/>
    <property type="match status" value="1"/>
</dbReference>
<evidence type="ECO:0000256" key="4">
    <source>
        <dbReference type="SAM" id="MobiDB-lite"/>
    </source>
</evidence>
<sequence>MASLLTKKLSPLLRSSSHHSSLLPPLLRILSSQCNHLAPPFGVSSYQALRYSTSSDLPPINPSAPPTTESAPPATASAPDGFGIARGNSTFNVPPDPDRFGLGLGSFTSNMDFVRDRLAEDDELRSRRKKHDFVHFLLTRKKTFVTVTDVAGNRKTGASAGCLGSQDKKGRGRSSRYAAEATAEHVGRAAKKMGIKSVVMKVKGSVFFGKKKRVIMSWRDGYRGEGIRERTPIVAIHDVTQLPHNGCRLPKKRRI</sequence>
<reference evidence="5" key="1">
    <citation type="submission" date="2020-01" db="EMBL/GenBank/DDBJ databases">
        <title>Genome sequence of Kobresia littledalei, the first chromosome-level genome in the family Cyperaceae.</title>
        <authorList>
            <person name="Qu G."/>
        </authorList>
    </citation>
    <scope>NUCLEOTIDE SEQUENCE</scope>
    <source>
        <strain evidence="5">C.B.Clarke</strain>
        <tissue evidence="5">Leaf</tissue>
    </source>
</reference>
<keyword evidence="2 5" id="KW-0689">Ribosomal protein</keyword>